<dbReference type="Pfam" id="PF20096">
    <property type="entry name" value="DUF6486"/>
    <property type="match status" value="1"/>
</dbReference>
<dbReference type="InterPro" id="IPR045505">
    <property type="entry name" value="DUF6486"/>
</dbReference>
<protein>
    <submittedName>
        <fullName evidence="2">Smalltalk protein</fullName>
    </submittedName>
</protein>
<evidence type="ECO:0000256" key="1">
    <source>
        <dbReference type="SAM" id="Phobius"/>
    </source>
</evidence>
<keyword evidence="1" id="KW-0812">Transmembrane</keyword>
<dbReference type="EMBL" id="JABKKJ010000007">
    <property type="protein sequence ID" value="NPE25071.1"/>
    <property type="molecule type" value="Genomic_DNA"/>
</dbReference>
<dbReference type="Proteomes" id="UP000820977">
    <property type="component" value="Unassembled WGS sequence"/>
</dbReference>
<evidence type="ECO:0000313" key="3">
    <source>
        <dbReference type="Proteomes" id="UP000820977"/>
    </source>
</evidence>
<organism evidence="2 3">
    <name type="scientific">Xylanibacter caecicola</name>
    <dbReference type="NCBI Taxonomy" id="2736294"/>
    <lineage>
        <taxon>Bacteria</taxon>
        <taxon>Pseudomonadati</taxon>
        <taxon>Bacteroidota</taxon>
        <taxon>Bacteroidia</taxon>
        <taxon>Bacteroidales</taxon>
        <taxon>Prevotellaceae</taxon>
        <taxon>Xylanibacter</taxon>
    </lineage>
</organism>
<dbReference type="RefSeq" id="WP_172344559.1">
    <property type="nucleotide sequence ID" value="NZ_CASYYZ010000091.1"/>
</dbReference>
<proteinExistence type="predicted"/>
<name>A0ABX2B1E4_9BACT</name>
<gene>
    <name evidence="2" type="ORF">HPS54_05990</name>
</gene>
<dbReference type="NCBIfam" id="NF033879">
    <property type="entry name" value="smalltalk"/>
    <property type="match status" value="1"/>
</dbReference>
<keyword evidence="1" id="KW-0472">Membrane</keyword>
<evidence type="ECO:0000313" key="2">
    <source>
        <dbReference type="EMBL" id="NPE25071.1"/>
    </source>
</evidence>
<accession>A0ABX2B1E4</accession>
<keyword evidence="3" id="KW-1185">Reference proteome</keyword>
<sequence>MKISKENWRVIINAICTLITSIVGALSVTSCVTGVTL</sequence>
<feature type="transmembrane region" description="Helical" evidence="1">
    <location>
        <begin position="12"/>
        <end position="35"/>
    </location>
</feature>
<comment type="caution">
    <text evidence="2">The sequence shown here is derived from an EMBL/GenBank/DDBJ whole genome shotgun (WGS) entry which is preliminary data.</text>
</comment>
<keyword evidence="1" id="KW-1133">Transmembrane helix</keyword>
<reference evidence="2 3" key="1">
    <citation type="submission" date="2020-05" db="EMBL/GenBank/DDBJ databases">
        <title>Distinct polysaccharide utilization as determinants for interspecies competition between intestinal Prevotella spp.</title>
        <authorList>
            <person name="Galvez E.J.C."/>
            <person name="Iljazovic A."/>
            <person name="Strowig T."/>
        </authorList>
    </citation>
    <scope>NUCLEOTIDE SEQUENCE [LARGE SCALE GENOMIC DNA]</scope>
    <source>
        <strain evidence="2 3">PCHR</strain>
    </source>
</reference>
<dbReference type="PROSITE" id="PS51257">
    <property type="entry name" value="PROKAR_LIPOPROTEIN"/>
    <property type="match status" value="1"/>
</dbReference>